<dbReference type="GO" id="GO:0004315">
    <property type="term" value="F:3-oxoacyl-[acyl-carrier-protein] synthase activity"/>
    <property type="evidence" value="ECO:0007669"/>
    <property type="project" value="InterPro"/>
</dbReference>
<organism evidence="14 15">
    <name type="scientific">Desulfoluna butyratoxydans</name>
    <dbReference type="NCBI Taxonomy" id="231438"/>
    <lineage>
        <taxon>Bacteria</taxon>
        <taxon>Pseudomonadati</taxon>
        <taxon>Thermodesulfobacteriota</taxon>
        <taxon>Desulfobacteria</taxon>
        <taxon>Desulfobacterales</taxon>
        <taxon>Desulfolunaceae</taxon>
        <taxon>Desulfoluna</taxon>
    </lineage>
</organism>
<dbReference type="FunFam" id="3.40.50.12780:FF:000012">
    <property type="entry name" value="Non-ribosomal peptide synthetase"/>
    <property type="match status" value="1"/>
</dbReference>
<dbReference type="InterPro" id="IPR050091">
    <property type="entry name" value="PKS_NRPS_Biosynth_Enz"/>
</dbReference>
<dbReference type="InterPro" id="IPR023213">
    <property type="entry name" value="CAT-like_dom_sf"/>
</dbReference>
<dbReference type="Gene3D" id="3.30.559.10">
    <property type="entry name" value="Chloramphenicol acetyltransferase-like domain"/>
    <property type="match status" value="1"/>
</dbReference>
<feature type="region of interest" description="Disordered" evidence="11">
    <location>
        <begin position="1011"/>
        <end position="1043"/>
    </location>
</feature>
<evidence type="ECO:0000256" key="11">
    <source>
        <dbReference type="SAM" id="MobiDB-lite"/>
    </source>
</evidence>
<evidence type="ECO:0000256" key="1">
    <source>
        <dbReference type="ARBA" id="ARBA00001957"/>
    </source>
</evidence>
<dbReference type="PROSITE" id="PS00012">
    <property type="entry name" value="PHOSPHOPANTETHEINE"/>
    <property type="match status" value="1"/>
</dbReference>
<dbReference type="InterPro" id="IPR045851">
    <property type="entry name" value="AMP-bd_C_sf"/>
</dbReference>
<dbReference type="InterPro" id="IPR001242">
    <property type="entry name" value="Condensation_dom"/>
</dbReference>
<dbReference type="Gene3D" id="3.40.50.1820">
    <property type="entry name" value="alpha/beta hydrolase"/>
    <property type="match status" value="1"/>
</dbReference>
<dbReference type="Gene3D" id="3.30.70.250">
    <property type="entry name" value="Malonyl-CoA ACP transacylase, ACP-binding"/>
    <property type="match status" value="1"/>
</dbReference>
<dbReference type="PROSITE" id="PS00455">
    <property type="entry name" value="AMP_BINDING"/>
    <property type="match status" value="1"/>
</dbReference>
<dbReference type="FunFam" id="3.40.47.10:FF:000042">
    <property type="entry name" value="Polyketide synthase Pks13"/>
    <property type="match status" value="1"/>
</dbReference>
<keyword evidence="6" id="KW-0677">Repeat</keyword>
<dbReference type="GO" id="GO:0043041">
    <property type="term" value="P:amino acid activation for nonribosomal peptide biosynthetic process"/>
    <property type="evidence" value="ECO:0007669"/>
    <property type="project" value="UniProtKB-ARBA"/>
</dbReference>
<comment type="cofactor">
    <cofactor evidence="1">
        <name>pantetheine 4'-phosphate</name>
        <dbReference type="ChEBI" id="CHEBI:47942"/>
    </cofactor>
</comment>
<feature type="domain" description="Carrier" evidence="12">
    <location>
        <begin position="2009"/>
        <end position="2084"/>
    </location>
</feature>
<dbReference type="InterPro" id="IPR010071">
    <property type="entry name" value="AA_adenyl_dom"/>
</dbReference>
<dbReference type="InterPro" id="IPR020806">
    <property type="entry name" value="PKS_PP-bd"/>
</dbReference>
<dbReference type="EMBL" id="CAADHO010000003">
    <property type="protein sequence ID" value="VFQ44457.1"/>
    <property type="molecule type" value="Genomic_DNA"/>
</dbReference>
<dbReference type="CDD" id="cd12116">
    <property type="entry name" value="A_NRPS_Ta1_like"/>
    <property type="match status" value="1"/>
</dbReference>
<dbReference type="InterPro" id="IPR006162">
    <property type="entry name" value="Ppantetheine_attach_site"/>
</dbReference>
<dbReference type="SUPFAM" id="SSF56801">
    <property type="entry name" value="Acetyl-CoA synthetase-like"/>
    <property type="match status" value="1"/>
</dbReference>
<evidence type="ECO:0000259" key="12">
    <source>
        <dbReference type="PROSITE" id="PS50075"/>
    </source>
</evidence>
<dbReference type="NCBIfam" id="TIGR01733">
    <property type="entry name" value="AA-adenyl-dom"/>
    <property type="match status" value="1"/>
</dbReference>
<keyword evidence="4" id="KW-0597">Phosphoprotein</keyword>
<keyword evidence="5" id="KW-0808">Transferase</keyword>
<dbReference type="Pfam" id="PF00109">
    <property type="entry name" value="ketoacyl-synt"/>
    <property type="match status" value="1"/>
</dbReference>
<comment type="pathway">
    <text evidence="2">Antibiotic biosynthesis.</text>
</comment>
<keyword evidence="7" id="KW-0276">Fatty acid metabolism</keyword>
<dbReference type="GO" id="GO:0031177">
    <property type="term" value="F:phosphopantetheine binding"/>
    <property type="evidence" value="ECO:0007669"/>
    <property type="project" value="InterPro"/>
</dbReference>
<dbReference type="InterPro" id="IPR016036">
    <property type="entry name" value="Malonyl_transacylase_ACP-bd"/>
</dbReference>
<dbReference type="PROSITE" id="PS00606">
    <property type="entry name" value="KS3_1"/>
    <property type="match status" value="1"/>
</dbReference>
<dbReference type="FunFam" id="2.30.38.10:FF:000001">
    <property type="entry name" value="Non-ribosomal peptide synthetase PvdI"/>
    <property type="match status" value="1"/>
</dbReference>
<dbReference type="CDD" id="cd19531">
    <property type="entry name" value="LCL_NRPS-like"/>
    <property type="match status" value="1"/>
</dbReference>
<keyword evidence="3" id="KW-0596">Phosphopantetheine</keyword>
<reference evidence="14 15" key="1">
    <citation type="submission" date="2019-03" db="EMBL/GenBank/DDBJ databases">
        <authorList>
            <person name="Nijsse B."/>
        </authorList>
    </citation>
    <scope>NUCLEOTIDE SEQUENCE [LARGE SCALE GENOMIC DNA]</scope>
    <source>
        <strain evidence="14">Desulfoluna butyratoxydans MSL71</strain>
    </source>
</reference>
<dbReference type="InterPro" id="IPR020841">
    <property type="entry name" value="PKS_Beta-ketoAc_synthase_dom"/>
</dbReference>
<feature type="compositionally biased region" description="Low complexity" evidence="11">
    <location>
        <begin position="1011"/>
        <end position="1029"/>
    </location>
</feature>
<dbReference type="Pfam" id="PF00698">
    <property type="entry name" value="Acyl_transf_1"/>
    <property type="match status" value="1"/>
</dbReference>
<proteinExistence type="inferred from homology"/>
<dbReference type="InterPro" id="IPR020845">
    <property type="entry name" value="AMP-binding_CS"/>
</dbReference>
<evidence type="ECO:0000256" key="3">
    <source>
        <dbReference type="ARBA" id="ARBA00022450"/>
    </source>
</evidence>
<dbReference type="Pfam" id="PF00550">
    <property type="entry name" value="PP-binding"/>
    <property type="match status" value="2"/>
</dbReference>
<dbReference type="SUPFAM" id="SSF47336">
    <property type="entry name" value="ACP-like"/>
    <property type="match status" value="2"/>
</dbReference>
<dbReference type="InterPro" id="IPR016035">
    <property type="entry name" value="Acyl_Trfase/lysoPLipase"/>
</dbReference>
<dbReference type="InterPro" id="IPR025110">
    <property type="entry name" value="AMP-bd_C"/>
</dbReference>
<dbReference type="InterPro" id="IPR016039">
    <property type="entry name" value="Thiolase-like"/>
</dbReference>
<dbReference type="InterPro" id="IPR029058">
    <property type="entry name" value="AB_hydrolase_fold"/>
</dbReference>
<dbReference type="InterPro" id="IPR018201">
    <property type="entry name" value="Ketoacyl_synth_AS"/>
</dbReference>
<dbReference type="Gene3D" id="3.30.559.30">
    <property type="entry name" value="Nonribosomal peptide synthetase, condensation domain"/>
    <property type="match status" value="1"/>
</dbReference>
<dbReference type="Gene3D" id="3.30.300.30">
    <property type="match status" value="1"/>
</dbReference>
<feature type="domain" description="Carrier" evidence="12">
    <location>
        <begin position="933"/>
        <end position="1008"/>
    </location>
</feature>
<dbReference type="SMART" id="SM00827">
    <property type="entry name" value="PKS_AT"/>
    <property type="match status" value="1"/>
</dbReference>
<protein>
    <submittedName>
        <fullName evidence="14">Amp-dependent synthetase/ligase</fullName>
    </submittedName>
</protein>
<evidence type="ECO:0000256" key="2">
    <source>
        <dbReference type="ARBA" id="ARBA00004792"/>
    </source>
</evidence>
<dbReference type="InterPro" id="IPR036736">
    <property type="entry name" value="ACP-like_sf"/>
</dbReference>
<keyword evidence="14" id="KW-0436">Ligase</keyword>
<dbReference type="Gene3D" id="3.40.50.980">
    <property type="match status" value="2"/>
</dbReference>
<dbReference type="PANTHER" id="PTHR43775:SF51">
    <property type="entry name" value="INACTIVE PHENOLPHTHIOCEROL SYNTHESIS POLYKETIDE SYNTHASE TYPE I PKS1-RELATED"/>
    <property type="match status" value="1"/>
</dbReference>
<dbReference type="GO" id="GO:0044550">
    <property type="term" value="P:secondary metabolite biosynthetic process"/>
    <property type="evidence" value="ECO:0007669"/>
    <property type="project" value="UniProtKB-ARBA"/>
</dbReference>
<feature type="domain" description="Ketosynthase family 3 (KS3)" evidence="13">
    <location>
        <begin position="8"/>
        <end position="443"/>
    </location>
</feature>
<dbReference type="Gene3D" id="3.40.366.10">
    <property type="entry name" value="Malonyl-Coenzyme A Acyl Carrier Protein, domain 2"/>
    <property type="match status" value="1"/>
</dbReference>
<dbReference type="SMART" id="SM00825">
    <property type="entry name" value="PKS_KS"/>
    <property type="match status" value="1"/>
</dbReference>
<evidence type="ECO:0000256" key="5">
    <source>
        <dbReference type="ARBA" id="ARBA00022679"/>
    </source>
</evidence>
<dbReference type="SUPFAM" id="SSF53901">
    <property type="entry name" value="Thiolase-like"/>
    <property type="match status" value="1"/>
</dbReference>
<dbReference type="GO" id="GO:0006633">
    <property type="term" value="P:fatty acid biosynthetic process"/>
    <property type="evidence" value="ECO:0007669"/>
    <property type="project" value="InterPro"/>
</dbReference>
<dbReference type="GO" id="GO:0004312">
    <property type="term" value="F:fatty acid synthase activity"/>
    <property type="evidence" value="ECO:0007669"/>
    <property type="project" value="TreeGrafter"/>
</dbReference>
<dbReference type="SUPFAM" id="SSF52151">
    <property type="entry name" value="FabD/lysophospholipase-like"/>
    <property type="match status" value="1"/>
</dbReference>
<dbReference type="Gene3D" id="1.10.1200.10">
    <property type="entry name" value="ACP-like"/>
    <property type="match status" value="1"/>
</dbReference>
<comment type="similarity">
    <text evidence="10">In the C-terminal section; belongs to the NRP synthetase family.</text>
</comment>
<dbReference type="Gene3D" id="3.40.47.10">
    <property type="match status" value="1"/>
</dbReference>
<keyword evidence="8" id="KW-0443">Lipid metabolism</keyword>
<dbReference type="PROSITE" id="PS50075">
    <property type="entry name" value="CARRIER"/>
    <property type="match status" value="2"/>
</dbReference>
<name>A0A4U8YLK3_9BACT</name>
<dbReference type="SUPFAM" id="SSF55048">
    <property type="entry name" value="Probable ACP-binding domain of malonyl-CoA ACP transacylase"/>
    <property type="match status" value="1"/>
</dbReference>
<dbReference type="SMART" id="SM00823">
    <property type="entry name" value="PKS_PP"/>
    <property type="match status" value="2"/>
</dbReference>
<dbReference type="Pfam" id="PF00668">
    <property type="entry name" value="Condensation"/>
    <property type="match status" value="1"/>
</dbReference>
<dbReference type="Pfam" id="PF13193">
    <property type="entry name" value="AMP-binding_C"/>
    <property type="match status" value="1"/>
</dbReference>
<dbReference type="InterPro" id="IPR001227">
    <property type="entry name" value="Ac_transferase_dom_sf"/>
</dbReference>
<dbReference type="Pfam" id="PF22336">
    <property type="entry name" value="RhiE-like_linker"/>
    <property type="match status" value="1"/>
</dbReference>
<dbReference type="Gene3D" id="3.30.70.3290">
    <property type="match status" value="1"/>
</dbReference>
<evidence type="ECO:0000256" key="10">
    <source>
        <dbReference type="ARBA" id="ARBA00029443"/>
    </source>
</evidence>
<dbReference type="Gene3D" id="2.30.38.10">
    <property type="entry name" value="Luciferase, Domain 3"/>
    <property type="match status" value="1"/>
</dbReference>
<evidence type="ECO:0000256" key="4">
    <source>
        <dbReference type="ARBA" id="ARBA00022553"/>
    </source>
</evidence>
<dbReference type="InterPro" id="IPR014043">
    <property type="entry name" value="Acyl_transferase_dom"/>
</dbReference>
<dbReference type="FunFam" id="3.40.50.980:FF:000001">
    <property type="entry name" value="Non-ribosomal peptide synthetase"/>
    <property type="match status" value="1"/>
</dbReference>
<dbReference type="PANTHER" id="PTHR43775">
    <property type="entry name" value="FATTY ACID SYNTHASE"/>
    <property type="match status" value="1"/>
</dbReference>
<evidence type="ECO:0000259" key="13">
    <source>
        <dbReference type="PROSITE" id="PS52004"/>
    </source>
</evidence>
<dbReference type="Pfam" id="PF02801">
    <property type="entry name" value="Ketoacyl-synt_C"/>
    <property type="match status" value="1"/>
</dbReference>
<keyword evidence="15" id="KW-1185">Reference proteome</keyword>
<dbReference type="RefSeq" id="WP_180139978.1">
    <property type="nucleotide sequence ID" value="NZ_CAADHO010000003.1"/>
</dbReference>
<dbReference type="InterPro" id="IPR014030">
    <property type="entry name" value="Ketoacyl_synth_N"/>
</dbReference>
<dbReference type="InterPro" id="IPR000873">
    <property type="entry name" value="AMP-dep_synth/lig_dom"/>
</dbReference>
<accession>A0A4U8YLK3</accession>
<gene>
    <name evidence="14" type="ORF">MSL71_21060</name>
</gene>
<dbReference type="SUPFAM" id="SSF52777">
    <property type="entry name" value="CoA-dependent acyltransferases"/>
    <property type="match status" value="2"/>
</dbReference>
<dbReference type="InterPro" id="IPR014031">
    <property type="entry name" value="Ketoacyl_synth_C"/>
</dbReference>
<evidence type="ECO:0000256" key="9">
    <source>
        <dbReference type="ARBA" id="ARBA00023268"/>
    </source>
</evidence>
<dbReference type="CDD" id="cd00833">
    <property type="entry name" value="PKS"/>
    <property type="match status" value="1"/>
</dbReference>
<dbReference type="FunFam" id="3.30.300.30:FF:000010">
    <property type="entry name" value="Enterobactin synthetase component F"/>
    <property type="match status" value="1"/>
</dbReference>
<dbReference type="InterPro" id="IPR009081">
    <property type="entry name" value="PP-bd_ACP"/>
</dbReference>
<keyword evidence="9" id="KW-0511">Multifunctional enzyme</keyword>
<evidence type="ECO:0000313" key="15">
    <source>
        <dbReference type="Proteomes" id="UP000507962"/>
    </source>
</evidence>
<evidence type="ECO:0000256" key="8">
    <source>
        <dbReference type="ARBA" id="ARBA00023098"/>
    </source>
</evidence>
<dbReference type="PROSITE" id="PS52004">
    <property type="entry name" value="KS3_2"/>
    <property type="match status" value="1"/>
</dbReference>
<dbReference type="GO" id="GO:0016874">
    <property type="term" value="F:ligase activity"/>
    <property type="evidence" value="ECO:0007669"/>
    <property type="project" value="UniProtKB-KW"/>
</dbReference>
<evidence type="ECO:0000313" key="14">
    <source>
        <dbReference type="EMBL" id="VFQ44457.1"/>
    </source>
</evidence>
<evidence type="ECO:0000256" key="6">
    <source>
        <dbReference type="ARBA" id="ARBA00022737"/>
    </source>
</evidence>
<sequence>MSQVDQYANAIAVVGMSGRFPGASSCEAFWDNIVSGVESITTLSDEQLKAHELDYDAVKNDPNYVPARGIIEGADLFDAGFFGFNPREAAMLDPQHRLWLECVWEALERAGYDPEKYDGVIGLFGGGSFIDSYFLHNITRSHDHLERMLRQRTPDGFAAILSNRMEFLTTRTSHRLNLKGPSVNIQTGCSTSLVAVYYACQSLLNYDSDLCLAGGVSVIFPQESGYLYQEGAINSPDGHCRPFDAKAQGTVFSGGVGVVALKRMEDALADGDQVIAVIKGVAVNNDGSQKIGYAAPSVQGQAEVIAMAHAAAEVEPDTISYVEAHGTATPLGDPIEVAALTKAFRMQTDARGFCGIGSVKSNIGHSDAAAGVVGLIKASLCLQHGKIPASLHFQSPNPEIDFENSPFYVVDRAMDWTPEHLPRRAGVSSFGIGGTNAHAVLEEAPESPPVGEERPWKLMLLSAKTETALEAQAERLADFLAGSGETPLGDVAYTLQVGRQDMAVRQAFICRDAQEAMAAARKEEGPWSMTRTPGRRDPSVVFMFSGQGSQHVRMGEQAYQCEPVFQEALDRCADGLEPHLGLDIRELLFPAEGQEEESTRRLARTELTQPCLFAVEYALARLWQSWGVEPEAMIGHSIGEYVAATLAGVFALEDALAVVATRGRLMQQMPEGSMRAVRLPQEELTPLLTPGVALAAVNAPSLCVVSGAHEHIEAFEQALAEREIDTRKLHTSHAFHSEMMEPALAPFAEALEGVELHPPEIPFISNVTGTWITEEMAMDPGYWVSQLRRPVLFSDGIRELQKVSGRVLMEVGPGTALSTSARQHPNRAAEQTVIASLGHAKETLPALACLLKALGEYWLSGGQVDWAGFSSAERRQRVLLPTYPFERTRHWIEPADRAPAAEVPETFAAAAAAPEPAEAVAASATPRQATGTDAIVAQLKEIMHELSGIDFDAFSPSVTFLEMGMDSLFLTQVSNRLKSAFGVTLAFRHLVGEYATFPKLAAFIEASRPESAPAAPEEAPAVARQPEAATEGPAGFAGSTATEGDAPLSSMQQRLWYIDQLNPLSPVYSLPFAIRFSGVVDGEVMRQSLQAFMDRHDALRTTFALDGGAPVQVVAPTQEFDFIAVDYSTLPSETREETLATYLEAEAARPLSLAQGPLVRAGLVTLSADEHVLFFMPHHSIFDGISFVIFQRELFALYEAFSEGRDPELPPLPITYAEYSRWQQEVWLPGEDYQRQLAYWKDQLAGDLPVLQLPADFPRPAEFSGRGATETLVIPEALAAPLEELARREGATLFMLFLAAFKALLYRYTGQEEMCVGSPFGNRVHGETEEIVGFFTNTLVLRTACGGSLSFTELLGRVREMCLDAYNHQEMPFERLVQELNPHRDLSMTALYQVLFVFLGDMEQERTMAGVPWREEPVTTHVAQTDLMCTVGREGAGMKVAFEYATDLFTAETMKRLLESYAVLLSGIVAEPDAELARLPVLSETEQGLLAQWNETRVSYPEDACIHELFEARVEAHPDAPAVSCNGGSLTYGELNARADEIAAHLRISGVGPDVLVGICVERSTEMLAGLLGILKAGGAYVPLDPEYPAERLAYMVESAKVSVLLTEQALLDNLPENSALVICLDRDVLTGQGRGLDSVWENPGPKHLAYVIFTSGSTGKPKGVQVPHGTVVNFLTSMARTPGMTSEDTLLAVTTLSFDIAVLELFLPLSVGGEVIIADRETARDGLALVDVLKNSGTTVMQATPGTWRLLLAAGWKGAQSMKILCGGEAFPPDLAEELTGCVGEVWNMYGPTETTVWSTCSLLDKNGGPIRVGRPIGNTQIHILDGRMQPVPVGVPGELLIGGAGVTRGYLDRPELTAERFIPDPFASGPGERLYRTGDLARYHPDGTIEYLNRMDNQVKVRGFRIEPGEIEASLTDHEAVRQGVVTVREESVGDVRLVAHLLYEEGASATGSQLRKHLRKTLPDYMIPQHFVEIDDLPLTPAGKIDRKALQASFSLGAVAAREFVAPETDSEKILAAIWRDELGIAQVGVHDNFFDAGGHSLLAIRVIARVLKETGVKLSPRDIFLNTLGQIAARYPFVQKDDNNDGPGTRLRQLWEKVAGALKPKGDPVEVPVNENRPA</sequence>
<dbReference type="InterPro" id="IPR054514">
    <property type="entry name" value="RhiE-like_linker"/>
</dbReference>
<dbReference type="Proteomes" id="UP000507962">
    <property type="component" value="Unassembled WGS sequence"/>
</dbReference>
<evidence type="ECO:0000256" key="7">
    <source>
        <dbReference type="ARBA" id="ARBA00022832"/>
    </source>
</evidence>
<dbReference type="Pfam" id="PF00501">
    <property type="entry name" value="AMP-binding"/>
    <property type="match status" value="1"/>
</dbReference>